<proteinExistence type="predicted"/>
<evidence type="ECO:0000313" key="1">
    <source>
        <dbReference type="EMBL" id="EJC97659.1"/>
    </source>
</evidence>
<organism evidence="1 2">
    <name type="scientific">Fomitiporia mediterranea (strain MF3/22)</name>
    <name type="common">Grapevine white-rot fungus</name>
    <dbReference type="NCBI Taxonomy" id="694068"/>
    <lineage>
        <taxon>Eukaryota</taxon>
        <taxon>Fungi</taxon>
        <taxon>Dikarya</taxon>
        <taxon>Basidiomycota</taxon>
        <taxon>Agaricomycotina</taxon>
        <taxon>Agaricomycetes</taxon>
        <taxon>Hymenochaetales</taxon>
        <taxon>Hymenochaetaceae</taxon>
        <taxon>Fomitiporia</taxon>
    </lineage>
</organism>
<protein>
    <submittedName>
        <fullName evidence="1">Uncharacterized protein</fullName>
    </submittedName>
</protein>
<dbReference type="KEGG" id="fme:FOMMEDRAFT_32426"/>
<name>R7SJ66_FOMME</name>
<reference evidence="2" key="1">
    <citation type="journal article" date="2012" name="Science">
        <title>The Paleozoic origin of enzymatic lignin decomposition reconstructed from 31 fungal genomes.</title>
        <authorList>
            <person name="Floudas D."/>
            <person name="Binder M."/>
            <person name="Riley R."/>
            <person name="Barry K."/>
            <person name="Blanchette R.A."/>
            <person name="Henrissat B."/>
            <person name="Martinez A.T."/>
            <person name="Otillar R."/>
            <person name="Spatafora J.W."/>
            <person name="Yadav J.S."/>
            <person name="Aerts A."/>
            <person name="Benoit I."/>
            <person name="Boyd A."/>
            <person name="Carlson A."/>
            <person name="Copeland A."/>
            <person name="Coutinho P.M."/>
            <person name="de Vries R.P."/>
            <person name="Ferreira P."/>
            <person name="Findley K."/>
            <person name="Foster B."/>
            <person name="Gaskell J."/>
            <person name="Glotzer D."/>
            <person name="Gorecki P."/>
            <person name="Heitman J."/>
            <person name="Hesse C."/>
            <person name="Hori C."/>
            <person name="Igarashi K."/>
            <person name="Jurgens J.A."/>
            <person name="Kallen N."/>
            <person name="Kersten P."/>
            <person name="Kohler A."/>
            <person name="Kuees U."/>
            <person name="Kumar T.K.A."/>
            <person name="Kuo A."/>
            <person name="LaButti K."/>
            <person name="Larrondo L.F."/>
            <person name="Lindquist E."/>
            <person name="Ling A."/>
            <person name="Lombard V."/>
            <person name="Lucas S."/>
            <person name="Lundell T."/>
            <person name="Martin R."/>
            <person name="McLaughlin D.J."/>
            <person name="Morgenstern I."/>
            <person name="Morin E."/>
            <person name="Murat C."/>
            <person name="Nagy L.G."/>
            <person name="Nolan M."/>
            <person name="Ohm R.A."/>
            <person name="Patyshakuliyeva A."/>
            <person name="Rokas A."/>
            <person name="Ruiz-Duenas F.J."/>
            <person name="Sabat G."/>
            <person name="Salamov A."/>
            <person name="Samejima M."/>
            <person name="Schmutz J."/>
            <person name="Slot J.C."/>
            <person name="St John F."/>
            <person name="Stenlid J."/>
            <person name="Sun H."/>
            <person name="Sun S."/>
            <person name="Syed K."/>
            <person name="Tsang A."/>
            <person name="Wiebenga A."/>
            <person name="Young D."/>
            <person name="Pisabarro A."/>
            <person name="Eastwood D.C."/>
            <person name="Martin F."/>
            <person name="Cullen D."/>
            <person name="Grigoriev I.V."/>
            <person name="Hibbett D.S."/>
        </authorList>
    </citation>
    <scope>NUCLEOTIDE SEQUENCE [LARGE SCALE GENOMIC DNA]</scope>
    <source>
        <strain evidence="2">MF3/22</strain>
    </source>
</reference>
<dbReference type="EMBL" id="JH717986">
    <property type="protein sequence ID" value="EJC97659.1"/>
    <property type="molecule type" value="Genomic_DNA"/>
</dbReference>
<gene>
    <name evidence="1" type="ORF">FOMMEDRAFT_32426</name>
</gene>
<sequence>MSECTLRGAADRRELAALEEEKDMCRPEQSSRRRHLFETKACDLTCSMLCYDVSRRDVKDSQFCQENVRKHFVMASAIANFLSAIIRLGMSHLQRTGSITPYASSISSNHRGSGHESHDSRFSIDDESFLEDELPVVLADFDVQVIQICVLKPKRWIVKSKSKFEKSQDPKVKEELDNYRRELESVHTQLIQCKNPNRKSWDEIDKYNKFVFGIYKKPLDIIAKLQKIKTR</sequence>
<dbReference type="Proteomes" id="UP000053630">
    <property type="component" value="Unassembled WGS sequence"/>
</dbReference>
<keyword evidence="2" id="KW-1185">Reference proteome</keyword>
<dbReference type="AlphaFoldDB" id="R7SJ66"/>
<dbReference type="RefSeq" id="XP_007272031.1">
    <property type="nucleotide sequence ID" value="XM_007271969.1"/>
</dbReference>
<dbReference type="GeneID" id="18679195"/>
<accession>R7SJ66</accession>
<evidence type="ECO:0000313" key="2">
    <source>
        <dbReference type="Proteomes" id="UP000053630"/>
    </source>
</evidence>